<keyword evidence="4" id="KW-1185">Reference proteome</keyword>
<gene>
    <name evidence="2" type="primary">bcsQ</name>
    <name evidence="1" type="ORF">RGI145_07425</name>
    <name evidence="2" type="ORF">RQ831_18075</name>
</gene>
<dbReference type="PANTHER" id="PTHR13696:SF52">
    <property type="entry name" value="PARA FAMILY PROTEIN CT_582"/>
    <property type="match status" value="1"/>
</dbReference>
<dbReference type="InterPro" id="IPR017746">
    <property type="entry name" value="Cellulose_synthase_operon_BcsQ"/>
</dbReference>
<name>A0A1L7ADV1_9PROT</name>
<dbReference type="CDD" id="cd02042">
    <property type="entry name" value="ParAB_family"/>
    <property type="match status" value="1"/>
</dbReference>
<dbReference type="Gene3D" id="3.40.50.300">
    <property type="entry name" value="P-loop containing nucleotide triphosphate hydrolases"/>
    <property type="match status" value="1"/>
</dbReference>
<proteinExistence type="predicted"/>
<dbReference type="EMBL" id="CP015583">
    <property type="protein sequence ID" value="APT56952.1"/>
    <property type="molecule type" value="Genomic_DNA"/>
</dbReference>
<dbReference type="eggNOG" id="COG1192">
    <property type="taxonomic scope" value="Bacteria"/>
</dbReference>
<dbReference type="STRING" id="257708.RGI145_07425"/>
<evidence type="ECO:0000313" key="2">
    <source>
        <dbReference type="EMBL" id="MDT8332963.1"/>
    </source>
</evidence>
<dbReference type="InterPro" id="IPR050678">
    <property type="entry name" value="DNA_Partitioning_ATPase"/>
</dbReference>
<dbReference type="AlphaFoldDB" id="A0A1L7ADV1"/>
<reference evidence="2" key="3">
    <citation type="submission" date="2023-09" db="EMBL/GenBank/DDBJ databases">
        <authorList>
            <person name="Schober I."/>
            <person name="Bunk B."/>
        </authorList>
    </citation>
    <scope>NUCLEOTIDE SEQUENCE</scope>
    <source>
        <strain evidence="2">DSM 103800</strain>
    </source>
</reference>
<dbReference type="PANTHER" id="PTHR13696">
    <property type="entry name" value="P-LOOP CONTAINING NUCLEOSIDE TRIPHOSPHATE HYDROLASE"/>
    <property type="match status" value="1"/>
</dbReference>
<organism evidence="1 3">
    <name type="scientific">Roseomonas gilardii</name>
    <dbReference type="NCBI Taxonomy" id="257708"/>
    <lineage>
        <taxon>Bacteria</taxon>
        <taxon>Pseudomonadati</taxon>
        <taxon>Pseudomonadota</taxon>
        <taxon>Alphaproteobacteria</taxon>
        <taxon>Acetobacterales</taxon>
        <taxon>Roseomonadaceae</taxon>
        <taxon>Roseomonas</taxon>
    </lineage>
</organism>
<reference evidence="1 3" key="1">
    <citation type="submission" date="2016-05" db="EMBL/GenBank/DDBJ databases">
        <title>Complete Genome and Methylome Analysis of Psychrotrophic Bacterial Isolates from Antarctic Lake Untersee.</title>
        <authorList>
            <person name="Fomenkov A."/>
            <person name="Akimov V.N."/>
            <person name="Vasilyeva L.V."/>
            <person name="Andersen D."/>
            <person name="Vincze T."/>
            <person name="Roberts R.J."/>
        </authorList>
    </citation>
    <scope>NUCLEOTIDE SEQUENCE [LARGE SCALE GENOMIC DNA]</scope>
    <source>
        <strain evidence="1 3">U14-5</strain>
    </source>
</reference>
<reference evidence="2 4" key="2">
    <citation type="journal article" date="2019" name="Microb. Pathog.">
        <title>Comparison of VITEK 2, MALDI-TOF MS, 16S rRNA gene sequencing, and whole-genome sequencing for identification of Roseomonas mucosa.</title>
        <authorList>
            <person name="Rudolph W.W."/>
            <person name="Gunzer F."/>
            <person name="Trauth M."/>
            <person name="Bunk B."/>
            <person name="Bigge R."/>
            <person name="Schrottner P."/>
        </authorList>
    </citation>
    <scope>NUCLEOTIDE SEQUENCE [LARGE SCALE GENOMIC DNA]</scope>
    <source>
        <strain evidence="2 4">DSM 103800</strain>
    </source>
</reference>
<protein>
    <submittedName>
        <fullName evidence="2">Cellulose biosynthesis protein BcsQ</fullName>
    </submittedName>
    <submittedName>
        <fullName evidence="1">Cellulose synthase operon protein YhjQ</fullName>
    </submittedName>
</protein>
<dbReference type="EMBL" id="JAVVDO010000040">
    <property type="protein sequence ID" value="MDT8332963.1"/>
    <property type="molecule type" value="Genomic_DNA"/>
</dbReference>
<dbReference type="SUPFAM" id="SSF52540">
    <property type="entry name" value="P-loop containing nucleoside triphosphate hydrolases"/>
    <property type="match status" value="1"/>
</dbReference>
<dbReference type="NCBIfam" id="TIGR03371">
    <property type="entry name" value="cellulose_yhjQ"/>
    <property type="match status" value="1"/>
</dbReference>
<evidence type="ECO:0000313" key="4">
    <source>
        <dbReference type="Proteomes" id="UP001258945"/>
    </source>
</evidence>
<dbReference type="InterPro" id="IPR027417">
    <property type="entry name" value="P-loop_NTPase"/>
</dbReference>
<dbReference type="Pfam" id="PF06564">
    <property type="entry name" value="CBP_BcsQ"/>
    <property type="match status" value="1"/>
</dbReference>
<sequence length="266" mass="28183">MPLICMASPKGGVGKTTLAANIAHSLSRAGRRVLVMDFDPQNALRLHFGMPLGDQLGWASGMPDRSDWHRALRQTASGVALLPFGMIDLARALALDGLLGRQPELLLGPMRAMLADETLLIIADLPPGPSRSLALLAPLANLVVCVLKAEAMSAALMPEVESGRFSGIGMGTVDTHRLRVVINEVDLQSRLSRAAAEAVARHAGWRLLGAVSRDEAVMESLACQRLVADQAPQSRAANDLREVALAIGACIPVQQQSVPAGMWGGR</sequence>
<dbReference type="RefSeq" id="WP_075797866.1">
    <property type="nucleotide sequence ID" value="NZ_CP015583.1"/>
</dbReference>
<evidence type="ECO:0000313" key="3">
    <source>
        <dbReference type="Proteomes" id="UP000185494"/>
    </source>
</evidence>
<accession>A0A1L7ADV1</accession>
<dbReference type="Proteomes" id="UP000185494">
    <property type="component" value="Chromosome 1"/>
</dbReference>
<dbReference type="KEGG" id="rgi:RGI145_07425"/>
<evidence type="ECO:0000313" key="1">
    <source>
        <dbReference type="EMBL" id="APT56952.1"/>
    </source>
</evidence>
<dbReference type="Proteomes" id="UP001258945">
    <property type="component" value="Unassembled WGS sequence"/>
</dbReference>